<reference evidence="2 3" key="1">
    <citation type="journal article" date="2019" name="Int. J. Syst. Evol. Microbiol.">
        <title>The Global Catalogue of Microorganisms (GCM) 10K type strain sequencing project: providing services to taxonomists for standard genome sequencing and annotation.</title>
        <authorList>
            <consortium name="The Broad Institute Genomics Platform"/>
            <consortium name="The Broad Institute Genome Sequencing Center for Infectious Disease"/>
            <person name="Wu L."/>
            <person name="Ma J."/>
        </authorList>
    </citation>
    <scope>NUCLEOTIDE SEQUENCE [LARGE SCALE GENOMIC DNA]</scope>
    <source>
        <strain evidence="2 3">GX26</strain>
    </source>
</reference>
<evidence type="ECO:0000313" key="3">
    <source>
        <dbReference type="Proteomes" id="UP001596395"/>
    </source>
</evidence>
<keyword evidence="3" id="KW-1185">Reference proteome</keyword>
<dbReference type="AlphaFoldDB" id="A0ABD5VE00"/>
<accession>A0ABD5VE00</accession>
<dbReference type="RefSeq" id="WP_336348412.1">
    <property type="nucleotide sequence ID" value="NZ_JAZAQL010000001.1"/>
</dbReference>
<protein>
    <recommendedName>
        <fullName evidence="4">Double zinc ribbon</fullName>
    </recommendedName>
</protein>
<dbReference type="Proteomes" id="UP001596395">
    <property type="component" value="Unassembled WGS sequence"/>
</dbReference>
<comment type="caution">
    <text evidence="2">The sequence shown here is derived from an EMBL/GenBank/DDBJ whole genome shotgun (WGS) entry which is preliminary data.</text>
</comment>
<organism evidence="2 3">
    <name type="scientific">Halorubellus litoreus</name>
    <dbReference type="NCBI Taxonomy" id="755308"/>
    <lineage>
        <taxon>Archaea</taxon>
        <taxon>Methanobacteriati</taxon>
        <taxon>Methanobacteriota</taxon>
        <taxon>Stenosarchaea group</taxon>
        <taxon>Halobacteria</taxon>
        <taxon>Halobacteriales</taxon>
        <taxon>Halorubellaceae</taxon>
        <taxon>Halorubellus</taxon>
    </lineage>
</organism>
<keyword evidence="1" id="KW-1133">Transmembrane helix</keyword>
<proteinExistence type="predicted"/>
<feature type="transmembrane region" description="Helical" evidence="1">
    <location>
        <begin position="135"/>
        <end position="156"/>
    </location>
</feature>
<gene>
    <name evidence="2" type="ORF">ACFQGB_00745</name>
</gene>
<evidence type="ECO:0000313" key="2">
    <source>
        <dbReference type="EMBL" id="MFC6951377.1"/>
    </source>
</evidence>
<keyword evidence="1" id="KW-0812">Transmembrane</keyword>
<name>A0ABD5VE00_9EURY</name>
<feature type="transmembrane region" description="Helical" evidence="1">
    <location>
        <begin position="103"/>
        <end position="123"/>
    </location>
</feature>
<dbReference type="InterPro" id="IPR038587">
    <property type="entry name" value="Ribosomal_eL40_sf"/>
</dbReference>
<dbReference type="EMBL" id="JBHSXN010000001">
    <property type="protein sequence ID" value="MFC6951377.1"/>
    <property type="molecule type" value="Genomic_DNA"/>
</dbReference>
<evidence type="ECO:0000256" key="1">
    <source>
        <dbReference type="SAM" id="Phobius"/>
    </source>
</evidence>
<evidence type="ECO:0008006" key="4">
    <source>
        <dbReference type="Google" id="ProtNLM"/>
    </source>
</evidence>
<dbReference type="Gene3D" id="4.10.1060.50">
    <property type="match status" value="1"/>
</dbReference>
<sequence>MDEWVCRTCGATYHEETTPCLQCASDDVRHVDDDDVEDYSIDAVAFRCPNCGKTVPKHTPPCDRCGNMQLETVRGDDVDDSESALPDSWFDPQGPLYGTRQTLWTLATYTLGASAIAAFFTFAGGGNAATFGGGLLRLTLALFALEVLLIAGSVAFDHLSTRAES</sequence>
<keyword evidence="1" id="KW-0472">Membrane</keyword>